<evidence type="ECO:0000259" key="6">
    <source>
        <dbReference type="Pfam" id="PF00496"/>
    </source>
</evidence>
<evidence type="ECO:0000256" key="5">
    <source>
        <dbReference type="SAM" id="MobiDB-lite"/>
    </source>
</evidence>
<dbReference type="PIRSF" id="PIRSF002741">
    <property type="entry name" value="MppA"/>
    <property type="match status" value="1"/>
</dbReference>
<dbReference type="PANTHER" id="PTHR30290">
    <property type="entry name" value="PERIPLASMIC BINDING COMPONENT OF ABC TRANSPORTER"/>
    <property type="match status" value="1"/>
</dbReference>
<dbReference type="Gene3D" id="3.90.76.10">
    <property type="entry name" value="Dipeptide-binding Protein, Domain 1"/>
    <property type="match status" value="1"/>
</dbReference>
<dbReference type="RefSeq" id="WP_343944767.1">
    <property type="nucleotide sequence ID" value="NZ_BAAAHP010000180.1"/>
</dbReference>
<dbReference type="PANTHER" id="PTHR30290:SF10">
    <property type="entry name" value="PERIPLASMIC OLIGOPEPTIDE-BINDING PROTEIN-RELATED"/>
    <property type="match status" value="1"/>
</dbReference>
<dbReference type="InterPro" id="IPR000914">
    <property type="entry name" value="SBP_5_dom"/>
</dbReference>
<keyword evidence="8" id="KW-1185">Reference proteome</keyword>
<evidence type="ECO:0000313" key="8">
    <source>
        <dbReference type="Proteomes" id="UP001499967"/>
    </source>
</evidence>
<proteinExistence type="inferred from homology"/>
<keyword evidence="3" id="KW-0813">Transport</keyword>
<dbReference type="EMBL" id="BAAAHP010000180">
    <property type="protein sequence ID" value="GAA0897255.1"/>
    <property type="molecule type" value="Genomic_DNA"/>
</dbReference>
<evidence type="ECO:0000313" key="7">
    <source>
        <dbReference type="EMBL" id="GAA0897255.1"/>
    </source>
</evidence>
<name>A0ABN1N8K4_9PSEU</name>
<dbReference type="PROSITE" id="PS51257">
    <property type="entry name" value="PROKAR_LIPOPROTEIN"/>
    <property type="match status" value="1"/>
</dbReference>
<organism evidence="7 8">
    <name type="scientific">Pseudonocardia zijingensis</name>
    <dbReference type="NCBI Taxonomy" id="153376"/>
    <lineage>
        <taxon>Bacteria</taxon>
        <taxon>Bacillati</taxon>
        <taxon>Actinomycetota</taxon>
        <taxon>Actinomycetes</taxon>
        <taxon>Pseudonocardiales</taxon>
        <taxon>Pseudonocardiaceae</taxon>
        <taxon>Pseudonocardia</taxon>
    </lineage>
</organism>
<comment type="similarity">
    <text evidence="2">Belongs to the bacterial solute-binding protein 5 family.</text>
</comment>
<dbReference type="InterPro" id="IPR039424">
    <property type="entry name" value="SBP_5"/>
</dbReference>
<sequence length="508" mass="52901">MRGRLGAVVVAGAVLLAACSGGGDGASSGGEPRGLVVGATSDPDTLFPWKATQFQAVQVLEQLYGTLTELDENLEVVPGLAESWEVSEDGLTITMALRSGVTFADGSAFDSADAKASLDRIREEATGAVSAASLGAVASVEAPDPATLVLTLSGPDAGILSALASVNLAMLPSDATEQALQETPNGTGPFTLAQRTPDQSIALSPNHAYWGGAPRVPTLEFRVIPDETSIVSAMQSGNIDFAVFDDPLVAQSAEGSGLTVTKTPQLSYHVLQLNARRSPLDNLDVRLAIQCAIDRRQVLDTAALGEGEVTGPITSPAYRSDPDARPCPQRDVEAAKRHLAAAGHAGGLTLSTIVSQGEYATSVNEATNIQAQLAEAGITLNLEVLESGAYVDRWVAADFETAVALNGGRPDPDGMYGRYFTSTGNFNKVAGYSSPALDELFEQGKATADPEARKAIYQQVSAELEDNAAWVWLFTSYTYTVTGTGVSGFTPMANGSLKNLRETTVGGS</sequence>
<feature type="region of interest" description="Disordered" evidence="5">
    <location>
        <begin position="310"/>
        <end position="329"/>
    </location>
</feature>
<comment type="caution">
    <text evidence="7">The sequence shown here is derived from an EMBL/GenBank/DDBJ whole genome shotgun (WGS) entry which is preliminary data.</text>
</comment>
<dbReference type="SUPFAM" id="SSF53850">
    <property type="entry name" value="Periplasmic binding protein-like II"/>
    <property type="match status" value="1"/>
</dbReference>
<evidence type="ECO:0000256" key="1">
    <source>
        <dbReference type="ARBA" id="ARBA00004196"/>
    </source>
</evidence>
<evidence type="ECO:0000256" key="3">
    <source>
        <dbReference type="ARBA" id="ARBA00022448"/>
    </source>
</evidence>
<reference evidence="7 8" key="1">
    <citation type="journal article" date="2019" name="Int. J. Syst. Evol. Microbiol.">
        <title>The Global Catalogue of Microorganisms (GCM) 10K type strain sequencing project: providing services to taxonomists for standard genome sequencing and annotation.</title>
        <authorList>
            <consortium name="The Broad Institute Genomics Platform"/>
            <consortium name="The Broad Institute Genome Sequencing Center for Infectious Disease"/>
            <person name="Wu L."/>
            <person name="Ma J."/>
        </authorList>
    </citation>
    <scope>NUCLEOTIDE SEQUENCE [LARGE SCALE GENOMIC DNA]</scope>
    <source>
        <strain evidence="7 8">JCM 11117</strain>
    </source>
</reference>
<dbReference type="Gene3D" id="3.10.105.10">
    <property type="entry name" value="Dipeptide-binding Protein, Domain 3"/>
    <property type="match status" value="1"/>
</dbReference>
<accession>A0ABN1N8K4</accession>
<dbReference type="Proteomes" id="UP001499967">
    <property type="component" value="Unassembled WGS sequence"/>
</dbReference>
<comment type="subcellular location">
    <subcellularLocation>
        <location evidence="1">Cell envelope</location>
    </subcellularLocation>
</comment>
<feature type="domain" description="Solute-binding protein family 5" evidence="6">
    <location>
        <begin position="75"/>
        <end position="426"/>
    </location>
</feature>
<evidence type="ECO:0000256" key="2">
    <source>
        <dbReference type="ARBA" id="ARBA00005695"/>
    </source>
</evidence>
<protein>
    <submittedName>
        <fullName evidence="7">ABC transporter substrate-binding protein</fullName>
    </submittedName>
</protein>
<keyword evidence="4" id="KW-0732">Signal</keyword>
<evidence type="ECO:0000256" key="4">
    <source>
        <dbReference type="ARBA" id="ARBA00022729"/>
    </source>
</evidence>
<dbReference type="InterPro" id="IPR030678">
    <property type="entry name" value="Peptide/Ni-bd"/>
</dbReference>
<dbReference type="Pfam" id="PF00496">
    <property type="entry name" value="SBP_bac_5"/>
    <property type="match status" value="1"/>
</dbReference>
<gene>
    <name evidence="7" type="ORF">GCM10009559_57610</name>
</gene>
<dbReference type="Gene3D" id="3.40.190.10">
    <property type="entry name" value="Periplasmic binding protein-like II"/>
    <property type="match status" value="1"/>
</dbReference>
<feature type="compositionally biased region" description="Basic and acidic residues" evidence="5">
    <location>
        <begin position="320"/>
        <end position="329"/>
    </location>
</feature>